<feature type="region of interest" description="Disordered" evidence="1">
    <location>
        <begin position="1"/>
        <end position="101"/>
    </location>
</feature>
<protein>
    <submittedName>
        <fullName evidence="2">Uncharacterized protein</fullName>
    </submittedName>
</protein>
<feature type="compositionally biased region" description="Basic residues" evidence="1">
    <location>
        <begin position="61"/>
        <end position="70"/>
    </location>
</feature>
<name>A0AAD7HQS5_9AGAR</name>
<sequence>MTRAVTQSSAILGVQRVPGKPTVTVQVPSENQGRRGLQPSTSPATSSAPEPTHTPTSFRPKTPKRVKRKPVTVPDAPSKRRRMSDSNALPPSPDGGPAATPITVVTRLHDQCASLNFTGTNTHASWHRPTLNLDLDADYSSLRMSSEHLFRRLLNSVHYTGFSFLTDCRYGTHFEPHQCVDGSFAYRSCHDAKPFRPLIFGEVKEIIYGTEVTDGKDMSTVATLNLGLPKVASHLVDTFFWNQLVELDYGMRREAADNDSEAHMLPFGDYVSLDYSIPWSQGPTGEPSDRIFARIAFDCHMQRSLPSTLQFPSHLPSRSFSSMLKNVTSDFLTAKSSISAQPTSSVLYSTQSAAVPGSILPSGDPDQDQVDPDYVDLEDCFTSSTVCDWRSISVGDFVVIVGELLRTDYAHNNNFVRVYTITALALNIVI</sequence>
<feature type="compositionally biased region" description="Polar residues" evidence="1">
    <location>
        <begin position="1"/>
        <end position="10"/>
    </location>
</feature>
<gene>
    <name evidence="2" type="ORF">DFH07DRAFT_970949</name>
</gene>
<feature type="compositionally biased region" description="Low complexity" evidence="1">
    <location>
        <begin position="39"/>
        <end position="60"/>
    </location>
</feature>
<accession>A0AAD7HQS5</accession>
<evidence type="ECO:0000313" key="2">
    <source>
        <dbReference type="EMBL" id="KAJ7725233.1"/>
    </source>
</evidence>
<evidence type="ECO:0000256" key="1">
    <source>
        <dbReference type="SAM" id="MobiDB-lite"/>
    </source>
</evidence>
<evidence type="ECO:0000313" key="3">
    <source>
        <dbReference type="Proteomes" id="UP001215280"/>
    </source>
</evidence>
<dbReference type="AlphaFoldDB" id="A0AAD7HQS5"/>
<dbReference type="Proteomes" id="UP001215280">
    <property type="component" value="Unassembled WGS sequence"/>
</dbReference>
<reference evidence="2" key="1">
    <citation type="submission" date="2023-03" db="EMBL/GenBank/DDBJ databases">
        <title>Massive genome expansion in bonnet fungi (Mycena s.s.) driven by repeated elements and novel gene families across ecological guilds.</title>
        <authorList>
            <consortium name="Lawrence Berkeley National Laboratory"/>
            <person name="Harder C.B."/>
            <person name="Miyauchi S."/>
            <person name="Viragh M."/>
            <person name="Kuo A."/>
            <person name="Thoen E."/>
            <person name="Andreopoulos B."/>
            <person name="Lu D."/>
            <person name="Skrede I."/>
            <person name="Drula E."/>
            <person name="Henrissat B."/>
            <person name="Morin E."/>
            <person name="Kohler A."/>
            <person name="Barry K."/>
            <person name="LaButti K."/>
            <person name="Morin E."/>
            <person name="Salamov A."/>
            <person name="Lipzen A."/>
            <person name="Mereny Z."/>
            <person name="Hegedus B."/>
            <person name="Baldrian P."/>
            <person name="Stursova M."/>
            <person name="Weitz H."/>
            <person name="Taylor A."/>
            <person name="Grigoriev I.V."/>
            <person name="Nagy L.G."/>
            <person name="Martin F."/>
            <person name="Kauserud H."/>
        </authorList>
    </citation>
    <scope>NUCLEOTIDE SEQUENCE</scope>
    <source>
        <strain evidence="2">CBHHK188m</strain>
    </source>
</reference>
<organism evidence="2 3">
    <name type="scientific">Mycena maculata</name>
    <dbReference type="NCBI Taxonomy" id="230809"/>
    <lineage>
        <taxon>Eukaryota</taxon>
        <taxon>Fungi</taxon>
        <taxon>Dikarya</taxon>
        <taxon>Basidiomycota</taxon>
        <taxon>Agaricomycotina</taxon>
        <taxon>Agaricomycetes</taxon>
        <taxon>Agaricomycetidae</taxon>
        <taxon>Agaricales</taxon>
        <taxon>Marasmiineae</taxon>
        <taxon>Mycenaceae</taxon>
        <taxon>Mycena</taxon>
    </lineage>
</organism>
<proteinExistence type="predicted"/>
<comment type="caution">
    <text evidence="2">The sequence shown here is derived from an EMBL/GenBank/DDBJ whole genome shotgun (WGS) entry which is preliminary data.</text>
</comment>
<dbReference type="EMBL" id="JARJLG010000230">
    <property type="protein sequence ID" value="KAJ7725233.1"/>
    <property type="molecule type" value="Genomic_DNA"/>
</dbReference>
<keyword evidence="3" id="KW-1185">Reference proteome</keyword>